<keyword evidence="3" id="KW-1185">Reference proteome</keyword>
<evidence type="ECO:0000313" key="2">
    <source>
        <dbReference type="EnsemblMetazoa" id="CapteP186024"/>
    </source>
</evidence>
<accession>R7VCD8</accession>
<reference evidence="2" key="3">
    <citation type="submission" date="2015-06" db="UniProtKB">
        <authorList>
            <consortium name="EnsemblMetazoa"/>
        </authorList>
    </citation>
    <scope>IDENTIFICATION</scope>
</reference>
<organism evidence="1">
    <name type="scientific">Capitella teleta</name>
    <name type="common">Polychaete worm</name>
    <dbReference type="NCBI Taxonomy" id="283909"/>
    <lineage>
        <taxon>Eukaryota</taxon>
        <taxon>Metazoa</taxon>
        <taxon>Spiralia</taxon>
        <taxon>Lophotrochozoa</taxon>
        <taxon>Annelida</taxon>
        <taxon>Polychaeta</taxon>
        <taxon>Sedentaria</taxon>
        <taxon>Scolecida</taxon>
        <taxon>Capitellidae</taxon>
        <taxon>Capitella</taxon>
    </lineage>
</organism>
<dbReference type="EnsemblMetazoa" id="CapteT186024">
    <property type="protein sequence ID" value="CapteP186024"/>
    <property type="gene ID" value="CapteG186024"/>
</dbReference>
<dbReference type="AlphaFoldDB" id="R7VCD8"/>
<gene>
    <name evidence="1" type="ORF">CAPTEDRAFT_186024</name>
</gene>
<dbReference type="OrthoDB" id="5989505at2759"/>
<name>R7VCD8_CAPTE</name>
<dbReference type="EMBL" id="KB295285">
    <property type="protein sequence ID" value="ELU13350.1"/>
    <property type="molecule type" value="Genomic_DNA"/>
</dbReference>
<sequence length="203" mass="22924">MSLSVYGRKLNSYRRAKEPLGIKGVRQSVVITHNPCTNDENRTLLVRFLNLVANDVIVPESVKLAFTIVLKSTVISSQTIVNNIGRAIVKKTTIKISGNEVMSIDDLDVFQCYMDLWKSKNERSNAQYQGIDSSAKKNVTLLPIGATDADDGIFAYKAIAYAYNNRFFIPLDFKLLKSHMPFYQSALGDRLEYELVFNDCKRV</sequence>
<dbReference type="Proteomes" id="UP000014760">
    <property type="component" value="Unassembled WGS sequence"/>
</dbReference>
<reference evidence="3" key="1">
    <citation type="submission" date="2012-12" db="EMBL/GenBank/DDBJ databases">
        <authorList>
            <person name="Hellsten U."/>
            <person name="Grimwood J."/>
            <person name="Chapman J.A."/>
            <person name="Shapiro H."/>
            <person name="Aerts A."/>
            <person name="Otillar R.P."/>
            <person name="Terry A.Y."/>
            <person name="Boore J.L."/>
            <person name="Simakov O."/>
            <person name="Marletaz F."/>
            <person name="Cho S.-J."/>
            <person name="Edsinger-Gonzales E."/>
            <person name="Havlak P."/>
            <person name="Kuo D.-H."/>
            <person name="Larsson T."/>
            <person name="Lv J."/>
            <person name="Arendt D."/>
            <person name="Savage R."/>
            <person name="Osoegawa K."/>
            <person name="de Jong P."/>
            <person name="Lindberg D.R."/>
            <person name="Seaver E.C."/>
            <person name="Weisblat D.A."/>
            <person name="Putnam N.H."/>
            <person name="Grigoriev I.V."/>
            <person name="Rokhsar D.S."/>
        </authorList>
    </citation>
    <scope>NUCLEOTIDE SEQUENCE</scope>
    <source>
        <strain evidence="3">I ESC-2004</strain>
    </source>
</reference>
<proteinExistence type="predicted"/>
<reference evidence="1 3" key="2">
    <citation type="journal article" date="2013" name="Nature">
        <title>Insights into bilaterian evolution from three spiralian genomes.</title>
        <authorList>
            <person name="Simakov O."/>
            <person name="Marletaz F."/>
            <person name="Cho S.J."/>
            <person name="Edsinger-Gonzales E."/>
            <person name="Havlak P."/>
            <person name="Hellsten U."/>
            <person name="Kuo D.H."/>
            <person name="Larsson T."/>
            <person name="Lv J."/>
            <person name="Arendt D."/>
            <person name="Savage R."/>
            <person name="Osoegawa K."/>
            <person name="de Jong P."/>
            <person name="Grimwood J."/>
            <person name="Chapman J.A."/>
            <person name="Shapiro H."/>
            <person name="Aerts A."/>
            <person name="Otillar R.P."/>
            <person name="Terry A.Y."/>
            <person name="Boore J.L."/>
            <person name="Grigoriev I.V."/>
            <person name="Lindberg D.R."/>
            <person name="Seaver E.C."/>
            <person name="Weisblat D.A."/>
            <person name="Putnam N.H."/>
            <person name="Rokhsar D.S."/>
        </authorList>
    </citation>
    <scope>NUCLEOTIDE SEQUENCE</scope>
    <source>
        <strain evidence="1 3">I ESC-2004</strain>
    </source>
</reference>
<evidence type="ECO:0000313" key="1">
    <source>
        <dbReference type="EMBL" id="ELU13350.1"/>
    </source>
</evidence>
<evidence type="ECO:0000313" key="3">
    <source>
        <dbReference type="Proteomes" id="UP000014760"/>
    </source>
</evidence>
<protein>
    <submittedName>
        <fullName evidence="1 2">Uncharacterized protein</fullName>
    </submittedName>
</protein>
<dbReference type="EMBL" id="AMQN01005164">
    <property type="status" value="NOT_ANNOTATED_CDS"/>
    <property type="molecule type" value="Genomic_DNA"/>
</dbReference>
<dbReference type="HOGENOM" id="CLU_072674_0_0_1"/>